<dbReference type="Proteomes" id="UP000320914">
    <property type="component" value="Unassembled WGS sequence"/>
</dbReference>
<protein>
    <submittedName>
        <fullName evidence="1">DUF3606 domain-containing protein</fullName>
    </submittedName>
</protein>
<sequence length="61" mass="6813">MQRQNPTFDTDSIRININDITELKHWAKKFGVSRNEIKSAVGAVGDSLTAVKQYLSPVHDA</sequence>
<proteinExistence type="predicted"/>
<dbReference type="AlphaFoldDB" id="A0A502HXT1"/>
<name>A0A502HXT1_9PSED</name>
<evidence type="ECO:0000313" key="1">
    <source>
        <dbReference type="EMBL" id="TPG77930.1"/>
    </source>
</evidence>
<reference evidence="1 2" key="1">
    <citation type="journal article" date="2019" name="Environ. Microbiol.">
        <title>Species interactions and distinct microbial communities in high Arctic permafrost affected cryosols are associated with the CH4 and CO2 gas fluxes.</title>
        <authorList>
            <person name="Altshuler I."/>
            <person name="Hamel J."/>
            <person name="Turney S."/>
            <person name="Magnuson E."/>
            <person name="Levesque R."/>
            <person name="Greer C."/>
            <person name="Whyte L.G."/>
        </authorList>
    </citation>
    <scope>NUCLEOTIDE SEQUENCE [LARGE SCALE GENOMIC DNA]</scope>
    <source>
        <strain evidence="1 2">OWC5</strain>
    </source>
</reference>
<dbReference type="EMBL" id="RCZA01000013">
    <property type="protein sequence ID" value="TPG77930.1"/>
    <property type="molecule type" value="Genomic_DNA"/>
</dbReference>
<dbReference type="Pfam" id="PF12244">
    <property type="entry name" value="DUF3606"/>
    <property type="match status" value="1"/>
</dbReference>
<accession>A0A502HXT1</accession>
<organism evidence="1 2">
    <name type="scientific">Pseudomonas mandelii</name>
    <dbReference type="NCBI Taxonomy" id="75612"/>
    <lineage>
        <taxon>Bacteria</taxon>
        <taxon>Pseudomonadati</taxon>
        <taxon>Pseudomonadota</taxon>
        <taxon>Gammaproteobacteria</taxon>
        <taxon>Pseudomonadales</taxon>
        <taxon>Pseudomonadaceae</taxon>
        <taxon>Pseudomonas</taxon>
    </lineage>
</organism>
<dbReference type="InterPro" id="IPR022037">
    <property type="entry name" value="DUF3606"/>
</dbReference>
<evidence type="ECO:0000313" key="2">
    <source>
        <dbReference type="Proteomes" id="UP000320914"/>
    </source>
</evidence>
<gene>
    <name evidence="1" type="ORF">EAH74_26855</name>
</gene>
<comment type="caution">
    <text evidence="1">The sequence shown here is derived from an EMBL/GenBank/DDBJ whole genome shotgun (WGS) entry which is preliminary data.</text>
</comment>